<dbReference type="EMBL" id="CAUJNA010000591">
    <property type="protein sequence ID" value="CAJ1379042.1"/>
    <property type="molecule type" value="Genomic_DNA"/>
</dbReference>
<organism evidence="1 2">
    <name type="scientific">Effrenium voratum</name>
    <dbReference type="NCBI Taxonomy" id="2562239"/>
    <lineage>
        <taxon>Eukaryota</taxon>
        <taxon>Sar</taxon>
        <taxon>Alveolata</taxon>
        <taxon>Dinophyceae</taxon>
        <taxon>Suessiales</taxon>
        <taxon>Symbiodiniaceae</taxon>
        <taxon>Effrenium</taxon>
    </lineage>
</organism>
<dbReference type="Proteomes" id="UP001178507">
    <property type="component" value="Unassembled WGS sequence"/>
</dbReference>
<protein>
    <submittedName>
        <fullName evidence="1">Uncharacterized protein</fullName>
    </submittedName>
</protein>
<comment type="caution">
    <text evidence="1">The sequence shown here is derived from an EMBL/GenBank/DDBJ whole genome shotgun (WGS) entry which is preliminary data.</text>
</comment>
<accession>A0AA36I2J5</accession>
<reference evidence="1" key="1">
    <citation type="submission" date="2023-08" db="EMBL/GenBank/DDBJ databases">
        <authorList>
            <person name="Chen Y."/>
            <person name="Shah S."/>
            <person name="Dougan E. K."/>
            <person name="Thang M."/>
            <person name="Chan C."/>
        </authorList>
    </citation>
    <scope>NUCLEOTIDE SEQUENCE</scope>
</reference>
<sequence length="417" mass="44727">MQGLEVRDRWDIRVSVQGGDWAPSLIGFNVLRGRRVTRGLALTGGNGCEDLSELVAKLIKTVVNLLGKALMSVLKAAHFGFEDVEPSCVGRSLNVGFGGNADLADRNSLVVGGLFRLSGTIFRASGWLWWGIGLIGKQDNGVRDATDTDLELCDLGDIAEPKLPCENSGSAKRPDGDGRGLCGKRSGTDKLSVINAKGKPLGKHKRPGNHRDVLTGVSRITLQDRGSSFADGGIGCSDANPSLCDLETEESFHCEAKGSGLGFAGWGDGPIPRYDGHILKLFTLVLVVSDEQFAGTGQHEQLGSVVGLNPDKRLVDAGIVLAVQLSESIQRDSLTNLGVLLNHVTELGEWAGSLSTKKLTCVLVGKPLINLKDEFRVREESEGDGGLRLWLCDLNRIPQYHDKHQALVCNCCGFILH</sequence>
<name>A0AA36I2J5_9DINO</name>
<evidence type="ECO:0000313" key="2">
    <source>
        <dbReference type="Proteomes" id="UP001178507"/>
    </source>
</evidence>
<dbReference type="AlphaFoldDB" id="A0AA36I2J5"/>
<proteinExistence type="predicted"/>
<gene>
    <name evidence="1" type="ORF">EVOR1521_LOCUS7404</name>
</gene>
<keyword evidence="2" id="KW-1185">Reference proteome</keyword>
<evidence type="ECO:0000313" key="1">
    <source>
        <dbReference type="EMBL" id="CAJ1379042.1"/>
    </source>
</evidence>